<evidence type="ECO:0000256" key="3">
    <source>
        <dbReference type="ARBA" id="ARBA00006743"/>
    </source>
</evidence>
<dbReference type="SUPFAM" id="SSF51730">
    <property type="entry name" value="FAD-linked oxidoreductase"/>
    <property type="match status" value="1"/>
</dbReference>
<sequence>MVPAVFPPTTVTQPTVSFELFPPRRPELDEVIWQRVLRMAAAGPDFFSVTYGASGTSRLASAELVRRLITEAGVRPIAHLTCVGATRDELAGMVRSLLDAGVRDFLALRGDPPVGEQVWRPTAGGLDRASDLVALIREIQAEHLGRPCETGRSTTEPPSVVALDLGARAADSVSVSVATYPSGAAHGRTAELAALREKQDAGADFAITQVFYDAEAYASLVADARDVGIELPILPGIIPMTDARRLQRLAGLSGVEVPRSLQALLSVEDDAERLRRGIDATVALIDRVLAVGAPGIHLYTFNQDRPALDVVEHLRDRGLRNPALSRAQPGCAAMPTGSAPLPRATPGATVLSPVAR</sequence>
<evidence type="ECO:0000313" key="11">
    <source>
        <dbReference type="Proteomes" id="UP000437709"/>
    </source>
</evidence>
<evidence type="ECO:0000256" key="4">
    <source>
        <dbReference type="ARBA" id="ARBA00022630"/>
    </source>
</evidence>
<keyword evidence="4 8" id="KW-0285">Flavoprotein</keyword>
<reference evidence="10 11" key="1">
    <citation type="submission" date="2019-10" db="EMBL/GenBank/DDBJ databases">
        <title>Georgenia wutianyii sp. nov. and Georgenia yuyongxinii sp. nov. isolated from plateau pika (Ochotona curzoniae) in the Qinghai-Tibet plateau of China.</title>
        <authorList>
            <person name="Tian Z."/>
        </authorList>
    </citation>
    <scope>NUCLEOTIDE SEQUENCE [LARGE SCALE GENOMIC DNA]</scope>
    <source>
        <strain evidence="10 11">JCM 19765</strain>
    </source>
</reference>
<comment type="cofactor">
    <cofactor evidence="1 8">
        <name>FAD</name>
        <dbReference type="ChEBI" id="CHEBI:57692"/>
    </cofactor>
</comment>
<evidence type="ECO:0000256" key="2">
    <source>
        <dbReference type="ARBA" id="ARBA00004777"/>
    </source>
</evidence>
<dbReference type="EMBL" id="WHPC01000108">
    <property type="protein sequence ID" value="MPV38761.1"/>
    <property type="molecule type" value="Genomic_DNA"/>
</dbReference>
<dbReference type="OrthoDB" id="9812555at2"/>
<dbReference type="RefSeq" id="WP_152196819.1">
    <property type="nucleotide sequence ID" value="NZ_VUKD01000008.1"/>
</dbReference>
<keyword evidence="11" id="KW-1185">Reference proteome</keyword>
<dbReference type="CDD" id="cd00537">
    <property type="entry name" value="MTHFR"/>
    <property type="match status" value="1"/>
</dbReference>
<dbReference type="GO" id="GO:0071949">
    <property type="term" value="F:FAD binding"/>
    <property type="evidence" value="ECO:0007669"/>
    <property type="project" value="TreeGrafter"/>
</dbReference>
<dbReference type="InterPro" id="IPR003171">
    <property type="entry name" value="Mehydrof_redctse-like"/>
</dbReference>
<accession>A0A6N7EMU6</accession>
<dbReference type="GO" id="GO:0005829">
    <property type="term" value="C:cytosol"/>
    <property type="evidence" value="ECO:0007669"/>
    <property type="project" value="TreeGrafter"/>
</dbReference>
<protein>
    <recommendedName>
        <fullName evidence="8">Methylenetetrahydrofolate reductase</fullName>
    </recommendedName>
</protein>
<proteinExistence type="inferred from homology"/>
<organism evidence="10 11">
    <name type="scientific">Georgenia subflava</name>
    <dbReference type="NCBI Taxonomy" id="1622177"/>
    <lineage>
        <taxon>Bacteria</taxon>
        <taxon>Bacillati</taxon>
        <taxon>Actinomycetota</taxon>
        <taxon>Actinomycetes</taxon>
        <taxon>Micrococcales</taxon>
        <taxon>Bogoriellaceae</taxon>
        <taxon>Georgenia</taxon>
    </lineage>
</organism>
<dbReference type="GO" id="GO:0106312">
    <property type="term" value="F:methylenetetrahydrofolate reductase (NADH) activity"/>
    <property type="evidence" value="ECO:0007669"/>
    <property type="project" value="UniProtKB-EC"/>
</dbReference>
<dbReference type="PANTHER" id="PTHR45754">
    <property type="entry name" value="METHYLENETETRAHYDROFOLATE REDUCTASE"/>
    <property type="match status" value="1"/>
</dbReference>
<dbReference type="GO" id="GO:0009086">
    <property type="term" value="P:methionine biosynthetic process"/>
    <property type="evidence" value="ECO:0007669"/>
    <property type="project" value="TreeGrafter"/>
</dbReference>
<keyword evidence="5 8" id="KW-0274">FAD</keyword>
<evidence type="ECO:0000256" key="1">
    <source>
        <dbReference type="ARBA" id="ARBA00001974"/>
    </source>
</evidence>
<comment type="caution">
    <text evidence="10">The sequence shown here is derived from an EMBL/GenBank/DDBJ whole genome shotgun (WGS) entry which is preliminary data.</text>
</comment>
<dbReference type="PANTHER" id="PTHR45754:SF3">
    <property type="entry name" value="METHYLENETETRAHYDROFOLATE REDUCTASE (NADPH)"/>
    <property type="match status" value="1"/>
</dbReference>
<gene>
    <name evidence="10" type="ORF">GB881_17240</name>
</gene>
<comment type="similarity">
    <text evidence="3 8">Belongs to the methylenetetrahydrofolate reductase family.</text>
</comment>
<dbReference type="AlphaFoldDB" id="A0A6N7EMU6"/>
<evidence type="ECO:0000256" key="9">
    <source>
        <dbReference type="SAM" id="MobiDB-lite"/>
    </source>
</evidence>
<dbReference type="UniPathway" id="UPA00193"/>
<feature type="region of interest" description="Disordered" evidence="9">
    <location>
        <begin position="325"/>
        <end position="356"/>
    </location>
</feature>
<evidence type="ECO:0000256" key="8">
    <source>
        <dbReference type="RuleBase" id="RU003862"/>
    </source>
</evidence>
<evidence type="ECO:0000256" key="5">
    <source>
        <dbReference type="ARBA" id="ARBA00022827"/>
    </source>
</evidence>
<dbReference type="Gene3D" id="3.20.20.220">
    <property type="match status" value="1"/>
</dbReference>
<evidence type="ECO:0000256" key="7">
    <source>
        <dbReference type="ARBA" id="ARBA00048628"/>
    </source>
</evidence>
<keyword evidence="6 8" id="KW-0560">Oxidoreductase</keyword>
<evidence type="ECO:0000313" key="10">
    <source>
        <dbReference type="EMBL" id="MPV38761.1"/>
    </source>
</evidence>
<evidence type="ECO:0000256" key="6">
    <source>
        <dbReference type="ARBA" id="ARBA00023002"/>
    </source>
</evidence>
<dbReference type="Proteomes" id="UP000437709">
    <property type="component" value="Unassembled WGS sequence"/>
</dbReference>
<name>A0A6N7EMU6_9MICO</name>
<dbReference type="GO" id="GO:0035999">
    <property type="term" value="P:tetrahydrofolate interconversion"/>
    <property type="evidence" value="ECO:0007669"/>
    <property type="project" value="UniProtKB-UniPathway"/>
</dbReference>
<dbReference type="InterPro" id="IPR029041">
    <property type="entry name" value="FAD-linked_oxidoreductase-like"/>
</dbReference>
<dbReference type="Pfam" id="PF02219">
    <property type="entry name" value="MTHFR"/>
    <property type="match status" value="1"/>
</dbReference>
<comment type="pathway">
    <text evidence="2 8">One-carbon metabolism; tetrahydrofolate interconversion.</text>
</comment>
<comment type="catalytic activity">
    <reaction evidence="7">
        <text>(6S)-5-methyl-5,6,7,8-tetrahydrofolate + NAD(+) = (6R)-5,10-methylene-5,6,7,8-tetrahydrofolate + NADH + H(+)</text>
        <dbReference type="Rhea" id="RHEA:19821"/>
        <dbReference type="ChEBI" id="CHEBI:15378"/>
        <dbReference type="ChEBI" id="CHEBI:15636"/>
        <dbReference type="ChEBI" id="CHEBI:18608"/>
        <dbReference type="ChEBI" id="CHEBI:57540"/>
        <dbReference type="ChEBI" id="CHEBI:57945"/>
        <dbReference type="EC" id="1.5.1.54"/>
    </reaction>
    <physiologicalReaction direction="right-to-left" evidence="7">
        <dbReference type="Rhea" id="RHEA:19823"/>
    </physiologicalReaction>
</comment>